<organism evidence="1 2">
    <name type="scientific">Racocetra persica</name>
    <dbReference type="NCBI Taxonomy" id="160502"/>
    <lineage>
        <taxon>Eukaryota</taxon>
        <taxon>Fungi</taxon>
        <taxon>Fungi incertae sedis</taxon>
        <taxon>Mucoromycota</taxon>
        <taxon>Glomeromycotina</taxon>
        <taxon>Glomeromycetes</taxon>
        <taxon>Diversisporales</taxon>
        <taxon>Gigasporaceae</taxon>
        <taxon>Racocetra</taxon>
    </lineage>
</organism>
<sequence>MVRDYLAIQSTSVPCEEAFSTAAGTLTKIHNCLDSQTVHVLLCLKNWIEQ</sequence>
<proteinExistence type="predicted"/>
<protein>
    <submittedName>
        <fullName evidence="1">15943_t:CDS:1</fullName>
    </submittedName>
</protein>
<dbReference type="Proteomes" id="UP000789920">
    <property type="component" value="Unassembled WGS sequence"/>
</dbReference>
<evidence type="ECO:0000313" key="1">
    <source>
        <dbReference type="EMBL" id="CAG8489364.1"/>
    </source>
</evidence>
<comment type="caution">
    <text evidence="1">The sequence shown here is derived from an EMBL/GenBank/DDBJ whole genome shotgun (WGS) entry which is preliminary data.</text>
</comment>
<feature type="non-terminal residue" evidence="1">
    <location>
        <position position="50"/>
    </location>
</feature>
<reference evidence="1" key="1">
    <citation type="submission" date="2021-06" db="EMBL/GenBank/DDBJ databases">
        <authorList>
            <person name="Kallberg Y."/>
            <person name="Tangrot J."/>
            <person name="Rosling A."/>
        </authorList>
    </citation>
    <scope>NUCLEOTIDE SEQUENCE</scope>
    <source>
        <strain evidence="1">MA461A</strain>
    </source>
</reference>
<evidence type="ECO:0000313" key="2">
    <source>
        <dbReference type="Proteomes" id="UP000789920"/>
    </source>
</evidence>
<accession>A0ACA9KRY7</accession>
<keyword evidence="2" id="KW-1185">Reference proteome</keyword>
<dbReference type="EMBL" id="CAJVQC010001188">
    <property type="protein sequence ID" value="CAG8489364.1"/>
    <property type="molecule type" value="Genomic_DNA"/>
</dbReference>
<name>A0ACA9KRY7_9GLOM</name>
<gene>
    <name evidence="1" type="ORF">RPERSI_LOCUS1319</name>
</gene>